<feature type="domain" description="C2H2-type" evidence="10">
    <location>
        <begin position="90"/>
        <end position="118"/>
    </location>
</feature>
<evidence type="ECO:0000256" key="5">
    <source>
        <dbReference type="ARBA" id="ARBA00023015"/>
    </source>
</evidence>
<dbReference type="PANTHER" id="PTHR46179">
    <property type="entry name" value="ZINC FINGER PROTEIN"/>
    <property type="match status" value="1"/>
</dbReference>
<evidence type="ECO:0000256" key="2">
    <source>
        <dbReference type="ARBA" id="ARBA00022723"/>
    </source>
</evidence>
<dbReference type="EMBL" id="KV419427">
    <property type="protein sequence ID" value="KZS89513.1"/>
    <property type="molecule type" value="Genomic_DNA"/>
</dbReference>
<accession>A0A164QBK4</accession>
<feature type="compositionally biased region" description="Polar residues" evidence="9">
    <location>
        <begin position="224"/>
        <end position="242"/>
    </location>
</feature>
<keyword evidence="5" id="KW-0805">Transcription regulation</keyword>
<dbReference type="SMART" id="SM00355">
    <property type="entry name" value="ZnF_C2H2"/>
    <property type="match status" value="4"/>
</dbReference>
<evidence type="ECO:0000313" key="11">
    <source>
        <dbReference type="EMBL" id="KZS89513.1"/>
    </source>
</evidence>
<dbReference type="GO" id="GO:0005634">
    <property type="term" value="C:nucleus"/>
    <property type="evidence" value="ECO:0007669"/>
    <property type="project" value="UniProtKB-SubCell"/>
</dbReference>
<evidence type="ECO:0000259" key="10">
    <source>
        <dbReference type="PROSITE" id="PS50157"/>
    </source>
</evidence>
<dbReference type="GO" id="GO:0008270">
    <property type="term" value="F:zinc ion binding"/>
    <property type="evidence" value="ECO:0007669"/>
    <property type="project" value="UniProtKB-KW"/>
</dbReference>
<comment type="subcellular location">
    <subcellularLocation>
        <location evidence="1">Nucleus</location>
    </subcellularLocation>
</comment>
<evidence type="ECO:0000256" key="4">
    <source>
        <dbReference type="ARBA" id="ARBA00022833"/>
    </source>
</evidence>
<feature type="region of interest" description="Disordered" evidence="9">
    <location>
        <begin position="224"/>
        <end position="284"/>
    </location>
</feature>
<evidence type="ECO:0000256" key="1">
    <source>
        <dbReference type="ARBA" id="ARBA00004123"/>
    </source>
</evidence>
<evidence type="ECO:0000313" key="12">
    <source>
        <dbReference type="Proteomes" id="UP000076722"/>
    </source>
</evidence>
<organism evidence="11 12">
    <name type="scientific">Sistotremastrum niveocremeum HHB9708</name>
    <dbReference type="NCBI Taxonomy" id="1314777"/>
    <lineage>
        <taxon>Eukaryota</taxon>
        <taxon>Fungi</taxon>
        <taxon>Dikarya</taxon>
        <taxon>Basidiomycota</taxon>
        <taxon>Agaricomycotina</taxon>
        <taxon>Agaricomycetes</taxon>
        <taxon>Sistotremastrales</taxon>
        <taxon>Sistotremastraceae</taxon>
        <taxon>Sertulicium</taxon>
        <taxon>Sertulicium niveocremeum</taxon>
    </lineage>
</organism>
<evidence type="ECO:0000256" key="8">
    <source>
        <dbReference type="PROSITE-ProRule" id="PRU00042"/>
    </source>
</evidence>
<evidence type="ECO:0000256" key="7">
    <source>
        <dbReference type="ARBA" id="ARBA00023242"/>
    </source>
</evidence>
<feature type="domain" description="C2H2-type" evidence="10">
    <location>
        <begin position="59"/>
        <end position="89"/>
    </location>
</feature>
<evidence type="ECO:0000256" key="6">
    <source>
        <dbReference type="ARBA" id="ARBA00023163"/>
    </source>
</evidence>
<proteinExistence type="predicted"/>
<gene>
    <name evidence="11" type="ORF">SISNIDRAFT_552071</name>
</gene>
<evidence type="ECO:0000256" key="3">
    <source>
        <dbReference type="ARBA" id="ARBA00022771"/>
    </source>
</evidence>
<keyword evidence="2" id="KW-0479">Metal-binding</keyword>
<sequence>MHTLTQLLRLATTTRPRAKKYSTPAEEGAQCDICHVVIGRKSDLKRHMREQHSDNPKPFLCEMGCGMAFSQNAARLKHYDIRRHNNRRNYVCPVCERAFSENGARKRHIEEIHGIGKHRFFRCSCGKTFKRLYSWEKHFRTVHQGEQKITPEPSYRNPGPEEQLDEPLEDMDENVRSGNANARPAAEVSSLRLETDASVLSNISFLPTTGASDSKHKEDITALTTASRRHPSVTQASQSSNAERPKAHPSTPRKLRRKLHGDTCHRSPKSPSTTVALDAHEGTEMTDNAIPPIIRRGPETLALSFVLN</sequence>
<keyword evidence="6" id="KW-0804">Transcription</keyword>
<dbReference type="PROSITE" id="PS50157">
    <property type="entry name" value="ZINC_FINGER_C2H2_2"/>
    <property type="match status" value="4"/>
</dbReference>
<dbReference type="InterPro" id="IPR013087">
    <property type="entry name" value="Znf_C2H2_type"/>
</dbReference>
<keyword evidence="3 8" id="KW-0863">Zinc-finger</keyword>
<dbReference type="Pfam" id="PF00096">
    <property type="entry name" value="zf-C2H2"/>
    <property type="match status" value="1"/>
</dbReference>
<dbReference type="OrthoDB" id="654211at2759"/>
<dbReference type="PANTHER" id="PTHR46179:SF13">
    <property type="entry name" value="C2H2-TYPE DOMAIN-CONTAINING PROTEIN"/>
    <property type="match status" value="1"/>
</dbReference>
<feature type="domain" description="C2H2-type" evidence="10">
    <location>
        <begin position="121"/>
        <end position="148"/>
    </location>
</feature>
<feature type="domain" description="C2H2-type" evidence="10">
    <location>
        <begin position="29"/>
        <end position="57"/>
    </location>
</feature>
<dbReference type="PROSITE" id="PS00028">
    <property type="entry name" value="ZINC_FINGER_C2H2_1"/>
    <property type="match status" value="3"/>
</dbReference>
<keyword evidence="12" id="KW-1185">Reference proteome</keyword>
<dbReference type="Gene3D" id="3.30.160.60">
    <property type="entry name" value="Classic Zinc Finger"/>
    <property type="match status" value="2"/>
</dbReference>
<reference evidence="11 12" key="1">
    <citation type="journal article" date="2016" name="Mol. Biol. Evol.">
        <title>Comparative Genomics of Early-Diverging Mushroom-Forming Fungi Provides Insights into the Origins of Lignocellulose Decay Capabilities.</title>
        <authorList>
            <person name="Nagy L.G."/>
            <person name="Riley R."/>
            <person name="Tritt A."/>
            <person name="Adam C."/>
            <person name="Daum C."/>
            <person name="Floudas D."/>
            <person name="Sun H."/>
            <person name="Yadav J.S."/>
            <person name="Pangilinan J."/>
            <person name="Larsson K.H."/>
            <person name="Matsuura K."/>
            <person name="Barry K."/>
            <person name="Labutti K."/>
            <person name="Kuo R."/>
            <person name="Ohm R.A."/>
            <person name="Bhattacharya S.S."/>
            <person name="Shirouzu T."/>
            <person name="Yoshinaga Y."/>
            <person name="Martin F.M."/>
            <person name="Grigoriev I.V."/>
            <person name="Hibbett D.S."/>
        </authorList>
    </citation>
    <scope>NUCLEOTIDE SEQUENCE [LARGE SCALE GENOMIC DNA]</scope>
    <source>
        <strain evidence="11 12">HHB9708</strain>
    </source>
</reference>
<keyword evidence="4" id="KW-0862">Zinc</keyword>
<name>A0A164QBK4_9AGAM</name>
<dbReference type="SUPFAM" id="SSF57667">
    <property type="entry name" value="beta-beta-alpha zinc fingers"/>
    <property type="match status" value="2"/>
</dbReference>
<dbReference type="STRING" id="1314777.A0A164QBK4"/>
<dbReference type="Proteomes" id="UP000076722">
    <property type="component" value="Unassembled WGS sequence"/>
</dbReference>
<feature type="region of interest" description="Disordered" evidence="9">
    <location>
        <begin position="143"/>
        <end position="166"/>
    </location>
</feature>
<evidence type="ECO:0000256" key="9">
    <source>
        <dbReference type="SAM" id="MobiDB-lite"/>
    </source>
</evidence>
<keyword evidence="7" id="KW-0539">Nucleus</keyword>
<dbReference type="AlphaFoldDB" id="A0A164QBK4"/>
<protein>
    <recommendedName>
        <fullName evidence="10">C2H2-type domain-containing protein</fullName>
    </recommendedName>
</protein>
<dbReference type="InterPro" id="IPR036236">
    <property type="entry name" value="Znf_C2H2_sf"/>
</dbReference>
<dbReference type="GO" id="GO:0006357">
    <property type="term" value="P:regulation of transcription by RNA polymerase II"/>
    <property type="evidence" value="ECO:0007669"/>
    <property type="project" value="TreeGrafter"/>
</dbReference>
<dbReference type="InterPro" id="IPR051061">
    <property type="entry name" value="Zinc_finger_trans_reg"/>
</dbReference>